<gene>
    <name evidence="2" type="ORF">ACFQ1G_01435</name>
</gene>
<dbReference type="PROSITE" id="PS51257">
    <property type="entry name" value="PROKAR_LIPOPROTEIN"/>
    <property type="match status" value="1"/>
</dbReference>
<evidence type="ECO:0000256" key="1">
    <source>
        <dbReference type="SAM" id="SignalP"/>
    </source>
</evidence>
<name>A0ABW3IBT2_9FLAO</name>
<organism evidence="2 3">
    <name type="scientific">Salinimicrobium gaetbulicola</name>
    <dbReference type="NCBI Taxonomy" id="999702"/>
    <lineage>
        <taxon>Bacteria</taxon>
        <taxon>Pseudomonadati</taxon>
        <taxon>Bacteroidota</taxon>
        <taxon>Flavobacteriia</taxon>
        <taxon>Flavobacteriales</taxon>
        <taxon>Flavobacteriaceae</taxon>
        <taxon>Salinimicrobium</taxon>
    </lineage>
</organism>
<feature type="signal peptide" evidence="1">
    <location>
        <begin position="1"/>
        <end position="23"/>
    </location>
</feature>
<comment type="caution">
    <text evidence="2">The sequence shown here is derived from an EMBL/GenBank/DDBJ whole genome shotgun (WGS) entry which is preliminary data.</text>
</comment>
<dbReference type="RefSeq" id="WP_380736458.1">
    <property type="nucleotide sequence ID" value="NZ_JBHTJP010000029.1"/>
</dbReference>
<evidence type="ECO:0000313" key="3">
    <source>
        <dbReference type="Proteomes" id="UP001597100"/>
    </source>
</evidence>
<dbReference type="Proteomes" id="UP001597100">
    <property type="component" value="Unassembled WGS sequence"/>
</dbReference>
<feature type="chain" id="PRO_5046047031" description="TonB-like protein" evidence="1">
    <location>
        <begin position="24"/>
        <end position="161"/>
    </location>
</feature>
<reference evidence="3" key="1">
    <citation type="journal article" date="2019" name="Int. J. Syst. Evol. Microbiol.">
        <title>The Global Catalogue of Microorganisms (GCM) 10K type strain sequencing project: providing services to taxonomists for standard genome sequencing and annotation.</title>
        <authorList>
            <consortium name="The Broad Institute Genomics Platform"/>
            <consortium name="The Broad Institute Genome Sequencing Center for Infectious Disease"/>
            <person name="Wu L."/>
            <person name="Ma J."/>
        </authorList>
    </citation>
    <scope>NUCLEOTIDE SEQUENCE [LARGE SCALE GENOMIC DNA]</scope>
    <source>
        <strain evidence="3">CCUG 60898</strain>
    </source>
</reference>
<proteinExistence type="predicted"/>
<dbReference type="EMBL" id="JBHTJP010000029">
    <property type="protein sequence ID" value="MFD0975441.1"/>
    <property type="molecule type" value="Genomic_DNA"/>
</dbReference>
<evidence type="ECO:0008006" key="4">
    <source>
        <dbReference type="Google" id="ProtNLM"/>
    </source>
</evidence>
<accession>A0ABW3IBT2</accession>
<evidence type="ECO:0000313" key="2">
    <source>
        <dbReference type="EMBL" id="MFD0975441.1"/>
    </source>
</evidence>
<keyword evidence="3" id="KW-1185">Reference proteome</keyword>
<sequence>MKKILTFTLIVFGLAIMSSCSSTKNTGMNNIIATMQVEEPIPGVCNNSRVIAILPFLQNGQVEAQAPLTDQEIEEQLNSNVHFLQDKPDYNDKGMVNLIINCKGQMVRCEIDNKTKSTELDQQLVAVFAKLEKWKAGSINGESVDTSVLYSFTIENGKIHL</sequence>
<protein>
    <recommendedName>
        <fullName evidence="4">TonB-like protein</fullName>
    </recommendedName>
</protein>
<keyword evidence="1" id="KW-0732">Signal</keyword>